<feature type="domain" description="Retrotransposon gag" evidence="2">
    <location>
        <begin position="179"/>
        <end position="253"/>
    </location>
</feature>
<dbReference type="Proteomes" id="UP001497516">
    <property type="component" value="Chromosome 1"/>
</dbReference>
<dbReference type="AlphaFoldDB" id="A0AAV2CH18"/>
<evidence type="ECO:0000313" key="4">
    <source>
        <dbReference type="Proteomes" id="UP001497516"/>
    </source>
</evidence>
<organism evidence="3 4">
    <name type="scientific">Linum trigynum</name>
    <dbReference type="NCBI Taxonomy" id="586398"/>
    <lineage>
        <taxon>Eukaryota</taxon>
        <taxon>Viridiplantae</taxon>
        <taxon>Streptophyta</taxon>
        <taxon>Embryophyta</taxon>
        <taxon>Tracheophyta</taxon>
        <taxon>Spermatophyta</taxon>
        <taxon>Magnoliopsida</taxon>
        <taxon>eudicotyledons</taxon>
        <taxon>Gunneridae</taxon>
        <taxon>Pentapetalae</taxon>
        <taxon>rosids</taxon>
        <taxon>fabids</taxon>
        <taxon>Malpighiales</taxon>
        <taxon>Linaceae</taxon>
        <taxon>Linum</taxon>
    </lineage>
</organism>
<evidence type="ECO:0000313" key="3">
    <source>
        <dbReference type="EMBL" id="CAL1355608.1"/>
    </source>
</evidence>
<dbReference type="PANTHER" id="PTHR33223:SF10">
    <property type="entry name" value="AMINOTRANSFERASE-LIKE PLANT MOBILE DOMAIN-CONTAINING PROTEIN"/>
    <property type="match status" value="1"/>
</dbReference>
<sequence>MAGNSTTPMKEVVESRTLRGLSPEVEETVELEDQVKDHGKQISEMQSNISQILTLIKEGMREQDNPPEVSGVQRDKGKKKVVVINEPEEEAEDEELEADLSFLEEHLQSSFGKSSTKGKGPSVLHNALAKRLFKNPMPPNFSSLGLSTYDGSTDPGDHLSAFTLKMQLINATDADMCKAFPITFGGRCRSWYTSLPEGIIDNFEQFATLFSSKFASQIRRRLTVSALINCTQGEGEALVDFYDRWNTISCEVQGITPNVAAGNLRMSTQSQELQRDLIKRE</sequence>
<dbReference type="Pfam" id="PF03732">
    <property type="entry name" value="Retrotrans_gag"/>
    <property type="match status" value="1"/>
</dbReference>
<gene>
    <name evidence="3" type="ORF">LTRI10_LOCUS3361</name>
</gene>
<feature type="region of interest" description="Disordered" evidence="1">
    <location>
        <begin position="1"/>
        <end position="21"/>
    </location>
</feature>
<protein>
    <recommendedName>
        <fullName evidence="2">Retrotransposon gag domain-containing protein</fullName>
    </recommendedName>
</protein>
<evidence type="ECO:0000256" key="1">
    <source>
        <dbReference type="SAM" id="MobiDB-lite"/>
    </source>
</evidence>
<dbReference type="PANTHER" id="PTHR33223">
    <property type="entry name" value="CCHC-TYPE DOMAIN-CONTAINING PROTEIN"/>
    <property type="match status" value="1"/>
</dbReference>
<name>A0AAV2CH18_9ROSI</name>
<proteinExistence type="predicted"/>
<keyword evidence="4" id="KW-1185">Reference proteome</keyword>
<accession>A0AAV2CH18</accession>
<dbReference type="InterPro" id="IPR005162">
    <property type="entry name" value="Retrotrans_gag_dom"/>
</dbReference>
<reference evidence="3 4" key="1">
    <citation type="submission" date="2024-04" db="EMBL/GenBank/DDBJ databases">
        <authorList>
            <person name="Fracassetti M."/>
        </authorList>
    </citation>
    <scope>NUCLEOTIDE SEQUENCE [LARGE SCALE GENOMIC DNA]</scope>
</reference>
<evidence type="ECO:0000259" key="2">
    <source>
        <dbReference type="Pfam" id="PF03732"/>
    </source>
</evidence>
<dbReference type="EMBL" id="OZ034813">
    <property type="protein sequence ID" value="CAL1355608.1"/>
    <property type="molecule type" value="Genomic_DNA"/>
</dbReference>